<comment type="caution">
    <text evidence="1">The sequence shown here is derived from an EMBL/GenBank/DDBJ whole genome shotgun (WGS) entry which is preliminary data.</text>
</comment>
<sequence length="70" mass="7591">MALDKSMVGISDATVQFKVFLVVDLEDEELEPQAASIKADNVTAAPAPKNLETFIVLSPYLSILMIDSHV</sequence>
<accession>A0AAV5PE26</accession>
<evidence type="ECO:0000313" key="2">
    <source>
        <dbReference type="Proteomes" id="UP001165243"/>
    </source>
</evidence>
<name>A0AAV5PE26_LACDE</name>
<evidence type="ECO:0000313" key="1">
    <source>
        <dbReference type="EMBL" id="GMB85991.1"/>
    </source>
</evidence>
<organism evidence="1 2">
    <name type="scientific">Lactobacillus delbrueckii subsp. bulgaricus</name>
    <dbReference type="NCBI Taxonomy" id="1585"/>
    <lineage>
        <taxon>Bacteria</taxon>
        <taxon>Bacillati</taxon>
        <taxon>Bacillota</taxon>
        <taxon>Bacilli</taxon>
        <taxon>Lactobacillales</taxon>
        <taxon>Lactobacillaceae</taxon>
        <taxon>Lactobacillus</taxon>
    </lineage>
</organism>
<dbReference type="Proteomes" id="UP001165243">
    <property type="component" value="Unassembled WGS sequence"/>
</dbReference>
<proteinExistence type="predicted"/>
<gene>
    <name evidence="1" type="ORF">ME0900_03630</name>
</gene>
<protein>
    <submittedName>
        <fullName evidence="1">Uncharacterized protein</fullName>
    </submittedName>
</protein>
<reference evidence="1" key="1">
    <citation type="submission" date="2023-04" db="EMBL/GenBank/DDBJ databases">
        <title>Draft genome sequences of Lactobacillus delbrueckii subsp. bulgaricus ME-900 and ME-901 with improved acid tolerance.</title>
        <authorList>
            <person name="Ishida T."/>
            <person name="Yamamoto E."/>
            <person name="Koizumi A."/>
            <person name="Fujiwara S."/>
            <person name="Makino S."/>
            <person name="Kano H."/>
            <person name="Kimura K."/>
        </authorList>
    </citation>
    <scope>NUCLEOTIDE SEQUENCE</scope>
    <source>
        <strain evidence="1">ME-900</strain>
    </source>
</reference>
<dbReference type="EMBL" id="BSWK01000002">
    <property type="protein sequence ID" value="GMB85991.1"/>
    <property type="molecule type" value="Genomic_DNA"/>
</dbReference>
<dbReference type="AlphaFoldDB" id="A0AAV5PE26"/>